<reference evidence="3 4" key="1">
    <citation type="journal article" date="2009" name="Genome Res.">
        <title>Comparative genomics of protoploid Saccharomycetaceae.</title>
        <authorList>
            <consortium name="The Genolevures Consortium"/>
            <person name="Souciet J.-L."/>
            <person name="Dujon B."/>
            <person name="Gaillardin C."/>
            <person name="Johnston M."/>
            <person name="Baret P.V."/>
            <person name="Cliften P."/>
            <person name="Sherman D.J."/>
            <person name="Weissenbach J."/>
            <person name="Westhof E."/>
            <person name="Wincker P."/>
            <person name="Jubin C."/>
            <person name="Poulain J."/>
            <person name="Barbe V."/>
            <person name="Segurens B."/>
            <person name="Artiguenave F."/>
            <person name="Anthouard V."/>
            <person name="Vacherie B."/>
            <person name="Val M.-E."/>
            <person name="Fulton R.S."/>
            <person name="Minx P."/>
            <person name="Wilson R."/>
            <person name="Durrens P."/>
            <person name="Jean G."/>
            <person name="Marck C."/>
            <person name="Martin T."/>
            <person name="Nikolski M."/>
            <person name="Rolland T."/>
            <person name="Seret M.-L."/>
            <person name="Casaregola S."/>
            <person name="Despons L."/>
            <person name="Fairhead C."/>
            <person name="Fischer G."/>
            <person name="Lafontaine I."/>
            <person name="Leh V."/>
            <person name="Lemaire M."/>
            <person name="de Montigny J."/>
            <person name="Neuveglise C."/>
            <person name="Thierry A."/>
            <person name="Blanc-Lenfle I."/>
            <person name="Bleykasten C."/>
            <person name="Diffels J."/>
            <person name="Fritsch E."/>
            <person name="Frangeul L."/>
            <person name="Goeffon A."/>
            <person name="Jauniaux N."/>
            <person name="Kachouri-Lafond R."/>
            <person name="Payen C."/>
            <person name="Potier S."/>
            <person name="Pribylova L."/>
            <person name="Ozanne C."/>
            <person name="Richard G.-F."/>
            <person name="Sacerdot C."/>
            <person name="Straub M.-L."/>
            <person name="Talla E."/>
        </authorList>
    </citation>
    <scope>NUCLEOTIDE SEQUENCE [LARGE SCALE GENOMIC DNA]</scope>
    <source>
        <strain evidence="4">ATCC 56472 / CBS 6340 / NRRL Y-8284</strain>
    </source>
</reference>
<dbReference type="FunCoup" id="C5DK59">
    <property type="interactions" value="227"/>
</dbReference>
<feature type="compositionally biased region" description="Polar residues" evidence="1">
    <location>
        <begin position="836"/>
        <end position="848"/>
    </location>
</feature>
<feature type="region of interest" description="Disordered" evidence="1">
    <location>
        <begin position="1"/>
        <end position="48"/>
    </location>
</feature>
<feature type="compositionally biased region" description="Low complexity" evidence="1">
    <location>
        <begin position="890"/>
        <end position="906"/>
    </location>
</feature>
<feature type="region of interest" description="Disordered" evidence="1">
    <location>
        <begin position="488"/>
        <end position="551"/>
    </location>
</feature>
<name>C5DK59_LACTC</name>
<dbReference type="KEGG" id="lth:KLTH0F02002g"/>
<feature type="compositionally biased region" description="Basic and acidic residues" evidence="1">
    <location>
        <begin position="501"/>
        <end position="515"/>
    </location>
</feature>
<feature type="compositionally biased region" description="Polar residues" evidence="1">
    <location>
        <begin position="519"/>
        <end position="530"/>
    </location>
</feature>
<dbReference type="Gene3D" id="2.30.29.30">
    <property type="entry name" value="Pleckstrin-homology domain (PH domain)/Phosphotyrosine-binding domain (PTB)"/>
    <property type="match status" value="1"/>
</dbReference>
<dbReference type="InterPro" id="IPR001849">
    <property type="entry name" value="PH_domain"/>
</dbReference>
<evidence type="ECO:0000313" key="4">
    <source>
        <dbReference type="Proteomes" id="UP000002036"/>
    </source>
</evidence>
<feature type="compositionally biased region" description="Polar residues" evidence="1">
    <location>
        <begin position="973"/>
        <end position="1004"/>
    </location>
</feature>
<dbReference type="GeneID" id="8292489"/>
<feature type="compositionally biased region" description="Polar residues" evidence="1">
    <location>
        <begin position="488"/>
        <end position="500"/>
    </location>
</feature>
<feature type="region of interest" description="Disordered" evidence="1">
    <location>
        <begin position="792"/>
        <end position="1032"/>
    </location>
</feature>
<dbReference type="AlphaFoldDB" id="C5DK59"/>
<dbReference type="eggNOG" id="ENOG502QPV9">
    <property type="taxonomic scope" value="Eukaryota"/>
</dbReference>
<dbReference type="OMA" id="TLPHIYY"/>
<feature type="region of interest" description="Disordered" evidence="1">
    <location>
        <begin position="630"/>
        <end position="676"/>
    </location>
</feature>
<dbReference type="SMART" id="SM00233">
    <property type="entry name" value="PH"/>
    <property type="match status" value="1"/>
</dbReference>
<dbReference type="Pfam" id="PF00169">
    <property type="entry name" value="PH"/>
    <property type="match status" value="1"/>
</dbReference>
<dbReference type="STRING" id="559295.C5DK59"/>
<accession>C5DK59</accession>
<keyword evidence="4" id="KW-1185">Reference proteome</keyword>
<feature type="compositionally biased region" description="Basic and acidic residues" evidence="1">
    <location>
        <begin position="643"/>
        <end position="659"/>
    </location>
</feature>
<protein>
    <submittedName>
        <fullName evidence="3">KLTH0F02002p</fullName>
    </submittedName>
</protein>
<dbReference type="PROSITE" id="PS50003">
    <property type="entry name" value="PH_DOMAIN"/>
    <property type="match status" value="1"/>
</dbReference>
<sequence>MRSPTKGLLAPPKTFQKSDDKNSRSRSSSFSRLFSSGSSDNSPRRQVPPLQEISTSAIPPELVPIVTLLSAQSHRRYHEGVFLILKDLNSDGSPATRTWKEVYGVLIGNQLALWDARLLAENGQRPEDLMEATSKPTYVNFTDASFRPLDHKEAVIAEGKKQLQNTIVVSTTLKNRYFLQFSDKEAFTQWHAALRLSAFEFTALQEAYTGAFLSTKGAKLGDIRVILADTKFDYEDWVSVRFGAGMPWKRCYAVVSQPSKKSKSKLICGEINFYENEKKTKKVKAMTTVKDACAVYALYPSSPVLIDTSTMIKLEGKVSFGKKDAPTLTDIFIMPEKHYAVPGYDTIIRFLIPIMNAFQLYGRPKRLIADRNNLDSLLFGLPTLPHVHFLQLQDIMPLASSASNMEWSILDWRNHIKALLLKKIDQGYTGCGSSEGLTGALASPAIGSNDLFDSSPLPTSPLLASVSRLPSENKTEFGSIKSNLRNAATTDNIDGNTSKSGLHDSSSKASDDKGFVTETAPSATQVSRNGGSFEDVSDDKKQSRKKLTPTIDIQDSNFSEFEREALKPKTSEALGFRKSELSTIYDKYSQMPFGDSAGQPPSLPIDRDNRDSFGAYNDYIGSPKVKNLDISNLRDSNSTDQTDLSRVHDFSGEGGRRSFADSFQSGEPAPAEERSVKDDVLEDFYSLSQQISKMGLDSQDRASFSASKANVNDDFNFEASETNDSIGALDNVFDPDYLEQNQMLDNESNYTANESKSQYSGDNTNLSYQPLQRDQAQPSYGGEGFTYSQKLPKQRAANHVVTPTSPQFYPNHPVENQNAGSAERLGKMKHSPAYPNLNTVNTQTNGSPSHRRNPVPPPPQGAQYSPNNMQHRRPGPQGVPSGAPRPVPQQYPQQVPQQAFQQVPRAMSKPVPQQVPYSNRPYVPAGAPNAYGRPNPPAQYPPTGAVPLGQPGNPRGPGYAMGPHPQARPMRHTASQTMNQAAPQVFSQSIPHPNSKLQAKSAQPSPRAGGFSQFMPATANNPNPYSANPYTS</sequence>
<dbReference type="InParanoid" id="C5DK59"/>
<feature type="compositionally biased region" description="Polar residues" evidence="1">
    <location>
        <begin position="630"/>
        <end position="642"/>
    </location>
</feature>
<dbReference type="InterPro" id="IPR011993">
    <property type="entry name" value="PH-like_dom_sf"/>
</dbReference>
<dbReference type="SUPFAM" id="SSF50729">
    <property type="entry name" value="PH domain-like"/>
    <property type="match status" value="1"/>
</dbReference>
<evidence type="ECO:0000313" key="3">
    <source>
        <dbReference type="EMBL" id="CAR23860.1"/>
    </source>
</evidence>
<organism evidence="3 4">
    <name type="scientific">Lachancea thermotolerans (strain ATCC 56472 / CBS 6340 / NRRL Y-8284)</name>
    <name type="common">Yeast</name>
    <name type="synonym">Kluyveromyces thermotolerans</name>
    <dbReference type="NCBI Taxonomy" id="559295"/>
    <lineage>
        <taxon>Eukaryota</taxon>
        <taxon>Fungi</taxon>
        <taxon>Dikarya</taxon>
        <taxon>Ascomycota</taxon>
        <taxon>Saccharomycotina</taxon>
        <taxon>Saccharomycetes</taxon>
        <taxon>Saccharomycetales</taxon>
        <taxon>Saccharomycetaceae</taxon>
        <taxon>Lachancea</taxon>
    </lineage>
</organism>
<feature type="compositionally biased region" description="Low complexity" evidence="1">
    <location>
        <begin position="1016"/>
        <end position="1032"/>
    </location>
</feature>
<feature type="region of interest" description="Disordered" evidence="1">
    <location>
        <begin position="592"/>
        <end position="618"/>
    </location>
</feature>
<gene>
    <name evidence="3" type="ordered locus">KLTH0F02002g</name>
</gene>
<dbReference type="Pfam" id="PF25381">
    <property type="entry name" value="PH_26"/>
    <property type="match status" value="1"/>
</dbReference>
<proteinExistence type="predicted"/>
<feature type="domain" description="PH" evidence="2">
    <location>
        <begin position="75"/>
        <end position="199"/>
    </location>
</feature>
<evidence type="ECO:0000256" key="1">
    <source>
        <dbReference type="SAM" id="MobiDB-lite"/>
    </source>
</evidence>
<dbReference type="HOGENOM" id="CLU_006977_1_0_1"/>
<evidence type="ECO:0000259" key="2">
    <source>
        <dbReference type="PROSITE" id="PS50003"/>
    </source>
</evidence>
<dbReference type="EMBL" id="CU928170">
    <property type="protein sequence ID" value="CAR23860.1"/>
    <property type="molecule type" value="Genomic_DNA"/>
</dbReference>
<feature type="compositionally biased region" description="Low complexity" evidence="1">
    <location>
        <begin position="25"/>
        <end position="41"/>
    </location>
</feature>
<dbReference type="InterPro" id="IPR058155">
    <property type="entry name" value="Skg3/CAF120-like_PH"/>
</dbReference>
<dbReference type="CDD" id="cd00821">
    <property type="entry name" value="PH"/>
    <property type="match status" value="1"/>
</dbReference>
<feature type="compositionally biased region" description="Polar residues" evidence="1">
    <location>
        <begin position="801"/>
        <end position="820"/>
    </location>
</feature>
<dbReference type="OrthoDB" id="5563754at2759"/>
<dbReference type="Proteomes" id="UP000002036">
    <property type="component" value="Chromosome F"/>
</dbReference>
<dbReference type="RefSeq" id="XP_002554297.1">
    <property type="nucleotide sequence ID" value="XM_002554251.1"/>
</dbReference>